<organism evidence="1">
    <name type="scientific">Anguilla anguilla</name>
    <name type="common">European freshwater eel</name>
    <name type="synonym">Muraena anguilla</name>
    <dbReference type="NCBI Taxonomy" id="7936"/>
    <lineage>
        <taxon>Eukaryota</taxon>
        <taxon>Metazoa</taxon>
        <taxon>Chordata</taxon>
        <taxon>Craniata</taxon>
        <taxon>Vertebrata</taxon>
        <taxon>Euteleostomi</taxon>
        <taxon>Actinopterygii</taxon>
        <taxon>Neopterygii</taxon>
        <taxon>Teleostei</taxon>
        <taxon>Anguilliformes</taxon>
        <taxon>Anguillidae</taxon>
        <taxon>Anguilla</taxon>
    </lineage>
</organism>
<reference evidence="1" key="1">
    <citation type="submission" date="2014-11" db="EMBL/GenBank/DDBJ databases">
        <authorList>
            <person name="Amaro Gonzalez C."/>
        </authorList>
    </citation>
    <scope>NUCLEOTIDE SEQUENCE</scope>
</reference>
<accession>A0A0E9T7Z8</accession>
<name>A0A0E9T7Z8_ANGAN</name>
<proteinExistence type="predicted"/>
<sequence>MTYRRFSFQREQCGSIFSGGQGWTFPYKFKAPMIMLLTWTI</sequence>
<evidence type="ECO:0000313" key="1">
    <source>
        <dbReference type="EMBL" id="JAH49746.1"/>
    </source>
</evidence>
<dbReference type="AlphaFoldDB" id="A0A0E9T7Z8"/>
<dbReference type="EMBL" id="GBXM01058831">
    <property type="protein sequence ID" value="JAH49746.1"/>
    <property type="molecule type" value="Transcribed_RNA"/>
</dbReference>
<reference evidence="1" key="2">
    <citation type="journal article" date="2015" name="Fish Shellfish Immunol.">
        <title>Early steps in the European eel (Anguilla anguilla)-Vibrio vulnificus interaction in the gills: Role of the RtxA13 toxin.</title>
        <authorList>
            <person name="Callol A."/>
            <person name="Pajuelo D."/>
            <person name="Ebbesson L."/>
            <person name="Teles M."/>
            <person name="MacKenzie S."/>
            <person name="Amaro C."/>
        </authorList>
    </citation>
    <scope>NUCLEOTIDE SEQUENCE</scope>
</reference>
<protein>
    <submittedName>
        <fullName evidence="1">Uncharacterized protein</fullName>
    </submittedName>
</protein>